<dbReference type="Proteomes" id="UP000003959">
    <property type="component" value="Unassembled WGS sequence"/>
</dbReference>
<proteinExistence type="predicted"/>
<dbReference type="AlphaFoldDB" id="F4XMC2"/>
<name>F4XMC2_9CYAN</name>
<reference evidence="2" key="1">
    <citation type="journal article" date="2011" name="Proc. Natl. Acad. Sci. U.S.A.">
        <title>Genomic insights into the physiology and ecology of the marine filamentous cyanobacterium Lyngbya majuscula.</title>
        <authorList>
            <person name="Jones A.C."/>
            <person name="Monroe E.A."/>
            <person name="Podell S."/>
            <person name="Hess W.R."/>
            <person name="Klages S."/>
            <person name="Esquenazi E."/>
            <person name="Niessen S."/>
            <person name="Hoover H."/>
            <person name="Rothmann M."/>
            <person name="Lasken R.S."/>
            <person name="Yates J.R.III."/>
            <person name="Reinhardt R."/>
            <person name="Kube M."/>
            <person name="Burkart M.D."/>
            <person name="Allen E.E."/>
            <person name="Dorrestein P.C."/>
            <person name="Gerwick W.H."/>
            <person name="Gerwick L."/>
        </authorList>
    </citation>
    <scope>NUCLEOTIDE SEQUENCE [LARGE SCALE GENOMIC DNA]</scope>
    <source>
        <strain evidence="2">3L</strain>
    </source>
</reference>
<dbReference type="EMBL" id="GL890840">
    <property type="protein sequence ID" value="EGJ33831.1"/>
    <property type="molecule type" value="Genomic_DNA"/>
</dbReference>
<accession>F4XMC2</accession>
<evidence type="ECO:0000313" key="1">
    <source>
        <dbReference type="EMBL" id="EGJ33831.1"/>
    </source>
</evidence>
<sequence>MVLGFRVMVKGLIIHLIAKTLIEQYFSVPCHLPPATYHLPPNTLDFCDD</sequence>
<keyword evidence="2" id="KW-1185">Reference proteome</keyword>
<evidence type="ECO:0000313" key="2">
    <source>
        <dbReference type="Proteomes" id="UP000003959"/>
    </source>
</evidence>
<organism evidence="1 2">
    <name type="scientific">Moorena producens 3L</name>
    <dbReference type="NCBI Taxonomy" id="489825"/>
    <lineage>
        <taxon>Bacteria</taxon>
        <taxon>Bacillati</taxon>
        <taxon>Cyanobacteriota</taxon>
        <taxon>Cyanophyceae</taxon>
        <taxon>Coleofasciculales</taxon>
        <taxon>Coleofasciculaceae</taxon>
        <taxon>Moorena</taxon>
    </lineage>
</organism>
<dbReference type="HOGENOM" id="CLU_3137793_0_0_3"/>
<protein>
    <submittedName>
        <fullName evidence="1">Uncharacterized protein</fullName>
    </submittedName>
</protein>
<gene>
    <name evidence="1" type="ORF">LYNGBM3L_24600</name>
</gene>